<dbReference type="EMBL" id="AZHO01000011">
    <property type="protein sequence ID" value="KMT60081.1"/>
    <property type="molecule type" value="Genomic_DNA"/>
</dbReference>
<evidence type="ECO:0008006" key="3">
    <source>
        <dbReference type="Google" id="ProtNLM"/>
    </source>
</evidence>
<gene>
    <name evidence="1" type="ORF">X560_1007</name>
</gene>
<dbReference type="Pfam" id="PF11313">
    <property type="entry name" value="DUF3116"/>
    <property type="match status" value="1"/>
</dbReference>
<dbReference type="Proteomes" id="UP000052258">
    <property type="component" value="Unassembled WGS sequence"/>
</dbReference>
<organism evidence="1 2">
    <name type="scientific">Listeria fleischmannii 1991</name>
    <dbReference type="NCBI Taxonomy" id="1430899"/>
    <lineage>
        <taxon>Bacteria</taxon>
        <taxon>Bacillati</taxon>
        <taxon>Bacillota</taxon>
        <taxon>Bacilli</taxon>
        <taxon>Bacillales</taxon>
        <taxon>Listeriaceae</taxon>
        <taxon>Listeria</taxon>
    </lineage>
</organism>
<dbReference type="AlphaFoldDB" id="A0A0J8J726"/>
<dbReference type="InterPro" id="IPR021464">
    <property type="entry name" value="DUF3116"/>
</dbReference>
<keyword evidence="2" id="KW-1185">Reference proteome</keyword>
<name>A0A0J8J726_9LIST</name>
<evidence type="ECO:0000313" key="2">
    <source>
        <dbReference type="Proteomes" id="UP000052258"/>
    </source>
</evidence>
<accession>A0A0J8J726</accession>
<sequence>MKKPSQEEIKFTLIFMADPSFNIFILQDEFFIRNPQYKLTLTSFFYTVFWLEQNNYIVRRQYKRLNEKRYGLTEDGQELLKSFGHTEEDSGNGQ</sequence>
<comment type="caution">
    <text evidence="1">The sequence shown here is derived from an EMBL/GenBank/DDBJ whole genome shotgun (WGS) entry which is preliminary data.</text>
</comment>
<dbReference type="OrthoDB" id="2362276at2"/>
<evidence type="ECO:0000313" key="1">
    <source>
        <dbReference type="EMBL" id="KMT60081.1"/>
    </source>
</evidence>
<protein>
    <recommendedName>
        <fullName evidence="3">PadR family transcriptional regulator</fullName>
    </recommendedName>
</protein>
<proteinExistence type="predicted"/>
<dbReference type="RefSeq" id="WP_007474181.1">
    <property type="nucleotide sequence ID" value="NZ_KQ130613.1"/>
</dbReference>
<reference evidence="1 2" key="1">
    <citation type="journal article" date="2015" name="Genome Biol. Evol.">
        <title>Comparative Genomics of Listeria Sensu Lato: Genus-Wide Differences in Evolutionary Dynamics and the Progressive Gain of Complex, Potentially Pathogenicity-Related Traits through Lateral Gene Transfer.</title>
        <authorList>
            <person name="Chiara M."/>
            <person name="Caruso M."/>
            <person name="D'Erchia A.M."/>
            <person name="Manzari C."/>
            <person name="Fraccalvieri R."/>
            <person name="Goffredo E."/>
            <person name="Latorre L."/>
            <person name="Miccolupo A."/>
            <person name="Padalino I."/>
            <person name="Santagada G."/>
            <person name="Chiocco D."/>
            <person name="Pesole G."/>
            <person name="Horner D.S."/>
            <person name="Parisi A."/>
        </authorList>
    </citation>
    <scope>NUCLEOTIDE SEQUENCE [LARGE SCALE GENOMIC DNA]</scope>
    <source>
        <strain evidence="1 2">1991</strain>
    </source>
</reference>
<dbReference type="PATRIC" id="fig|1430899.3.peg.1038"/>